<dbReference type="Pfam" id="PF00583">
    <property type="entry name" value="Acetyltransf_1"/>
    <property type="match status" value="1"/>
</dbReference>
<dbReference type="AlphaFoldDB" id="A0A1I7ADH3"/>
<dbReference type="InterPro" id="IPR016181">
    <property type="entry name" value="Acyl_CoA_acyltransferase"/>
</dbReference>
<sequence>MSGTGQRSRVVTRTARPDDLPAVLALVRQHRAEAHAEGVLTGQTPGAAAAAGFRRLLADPAHRVVLAVLPGANAATASSAGEVVVGLAVLGLDPLSAVLGVPQVTVDNLVVHREHRRRGAGAALLAASAAHAAEVGAEHVVAAVGGHEAERQRFFARMGFAPLTTRRIVPRETLARSLAAWQRGGVPVPRRALPRRRPVPRVLPVVAEA</sequence>
<dbReference type="Proteomes" id="UP000199546">
    <property type="component" value="Unassembled WGS sequence"/>
</dbReference>
<proteinExistence type="predicted"/>
<evidence type="ECO:0000259" key="3">
    <source>
        <dbReference type="PROSITE" id="PS51186"/>
    </source>
</evidence>
<evidence type="ECO:0000313" key="4">
    <source>
        <dbReference type="EMBL" id="SFT72977.1"/>
    </source>
</evidence>
<dbReference type="RefSeq" id="WP_175551579.1">
    <property type="nucleotide sequence ID" value="NZ_FPBA01000008.1"/>
</dbReference>
<evidence type="ECO:0000313" key="5">
    <source>
        <dbReference type="Proteomes" id="UP000199546"/>
    </source>
</evidence>
<feature type="domain" description="N-acetyltransferase" evidence="3">
    <location>
        <begin position="10"/>
        <end position="180"/>
    </location>
</feature>
<dbReference type="InterPro" id="IPR050832">
    <property type="entry name" value="Bact_Acetyltransf"/>
</dbReference>
<dbReference type="InterPro" id="IPR000182">
    <property type="entry name" value="GNAT_dom"/>
</dbReference>
<dbReference type="PANTHER" id="PTHR43877">
    <property type="entry name" value="AMINOALKYLPHOSPHONATE N-ACETYLTRANSFERASE-RELATED-RELATED"/>
    <property type="match status" value="1"/>
</dbReference>
<reference evidence="5" key="1">
    <citation type="submission" date="2016-10" db="EMBL/GenBank/DDBJ databases">
        <authorList>
            <person name="Varghese N."/>
            <person name="Submissions S."/>
        </authorList>
    </citation>
    <scope>NUCLEOTIDE SEQUENCE [LARGE SCALE GENOMIC DNA]</scope>
    <source>
        <strain evidence="5">DSM 46136</strain>
    </source>
</reference>
<keyword evidence="2 4" id="KW-0012">Acyltransferase</keyword>
<dbReference type="PROSITE" id="PS51186">
    <property type="entry name" value="GNAT"/>
    <property type="match status" value="1"/>
</dbReference>
<evidence type="ECO:0000256" key="2">
    <source>
        <dbReference type="ARBA" id="ARBA00023315"/>
    </source>
</evidence>
<accession>A0A1I7ADH3</accession>
<dbReference type="Gene3D" id="3.40.630.30">
    <property type="match status" value="1"/>
</dbReference>
<name>A0A1I7ADH3_9ACTN</name>
<dbReference type="SUPFAM" id="SSF55729">
    <property type="entry name" value="Acyl-CoA N-acyltransferases (Nat)"/>
    <property type="match status" value="1"/>
</dbReference>
<organism evidence="4 5">
    <name type="scientific">Geodermatophilus amargosae</name>
    <dbReference type="NCBI Taxonomy" id="1296565"/>
    <lineage>
        <taxon>Bacteria</taxon>
        <taxon>Bacillati</taxon>
        <taxon>Actinomycetota</taxon>
        <taxon>Actinomycetes</taxon>
        <taxon>Geodermatophilales</taxon>
        <taxon>Geodermatophilaceae</taxon>
        <taxon>Geodermatophilus</taxon>
    </lineage>
</organism>
<protein>
    <submittedName>
        <fullName evidence="4">L-amino acid N-acyltransferase YncA</fullName>
    </submittedName>
</protein>
<keyword evidence="5" id="KW-1185">Reference proteome</keyword>
<dbReference type="EMBL" id="FPBA01000008">
    <property type="protein sequence ID" value="SFT72977.1"/>
    <property type="molecule type" value="Genomic_DNA"/>
</dbReference>
<gene>
    <name evidence="4" type="ORF">SAMN05660657_02703</name>
</gene>
<dbReference type="GO" id="GO:0016747">
    <property type="term" value="F:acyltransferase activity, transferring groups other than amino-acyl groups"/>
    <property type="evidence" value="ECO:0007669"/>
    <property type="project" value="InterPro"/>
</dbReference>
<keyword evidence="1 4" id="KW-0808">Transferase</keyword>
<evidence type="ECO:0000256" key="1">
    <source>
        <dbReference type="ARBA" id="ARBA00022679"/>
    </source>
</evidence>
<dbReference type="STRING" id="1296565.SAMN05660657_02703"/>